<evidence type="ECO:0000256" key="5">
    <source>
        <dbReference type="PROSITE-ProRule" id="PRU01243"/>
    </source>
</evidence>
<dbReference type="EMBL" id="JAOQAZ010000015">
    <property type="protein sequence ID" value="KAJ4258861.1"/>
    <property type="molecule type" value="Genomic_DNA"/>
</dbReference>
<accession>A0A9W8RWQ6</accession>
<evidence type="ECO:0000256" key="2">
    <source>
        <dbReference type="ARBA" id="ARBA00022525"/>
    </source>
</evidence>
<dbReference type="InterPro" id="IPR032382">
    <property type="entry name" value="AltA1"/>
</dbReference>
<evidence type="ECO:0000256" key="3">
    <source>
        <dbReference type="ARBA" id="ARBA00022729"/>
    </source>
</evidence>
<evidence type="ECO:0000259" key="7">
    <source>
        <dbReference type="PROSITE" id="PS51895"/>
    </source>
</evidence>
<dbReference type="GO" id="GO:0003824">
    <property type="term" value="F:catalytic activity"/>
    <property type="evidence" value="ECO:0007669"/>
    <property type="project" value="InterPro"/>
</dbReference>
<gene>
    <name evidence="8" type="ORF">NW762_007948</name>
</gene>
<keyword evidence="4" id="KW-1015">Disulfide bond</keyword>
<keyword evidence="2" id="KW-0964">Secreted</keyword>
<evidence type="ECO:0000256" key="1">
    <source>
        <dbReference type="ARBA" id="ARBA00004613"/>
    </source>
</evidence>
<dbReference type="AlphaFoldDB" id="A0A9W8RWQ6"/>
<evidence type="ECO:0000313" key="8">
    <source>
        <dbReference type="EMBL" id="KAJ4258861.1"/>
    </source>
</evidence>
<dbReference type="GO" id="GO:0005576">
    <property type="term" value="C:extracellular region"/>
    <property type="evidence" value="ECO:0007669"/>
    <property type="project" value="UniProtKB-SubCell"/>
</dbReference>
<feature type="signal peptide" evidence="6">
    <location>
        <begin position="1"/>
        <end position="19"/>
    </location>
</feature>
<proteinExistence type="predicted"/>
<evidence type="ECO:0000256" key="6">
    <source>
        <dbReference type="SAM" id="SignalP"/>
    </source>
</evidence>
<keyword evidence="3 6" id="KW-0732">Signal</keyword>
<dbReference type="PROSITE" id="PS51895">
    <property type="entry name" value="AA1"/>
    <property type="match status" value="1"/>
</dbReference>
<reference evidence="8" key="1">
    <citation type="submission" date="2022-09" db="EMBL/GenBank/DDBJ databases">
        <title>Fusarium specimens isolated from Avocado Roots.</title>
        <authorList>
            <person name="Stajich J."/>
            <person name="Roper C."/>
            <person name="Heimlech-Rivalta G."/>
        </authorList>
    </citation>
    <scope>NUCLEOTIDE SEQUENCE</scope>
    <source>
        <strain evidence="8">CF00136</strain>
    </source>
</reference>
<organism evidence="8 9">
    <name type="scientific">Fusarium torreyae</name>
    <dbReference type="NCBI Taxonomy" id="1237075"/>
    <lineage>
        <taxon>Eukaryota</taxon>
        <taxon>Fungi</taxon>
        <taxon>Dikarya</taxon>
        <taxon>Ascomycota</taxon>
        <taxon>Pezizomycotina</taxon>
        <taxon>Sordariomycetes</taxon>
        <taxon>Hypocreomycetidae</taxon>
        <taxon>Hypocreales</taxon>
        <taxon>Nectriaceae</taxon>
        <taxon>Fusarium</taxon>
    </lineage>
</organism>
<dbReference type="PROSITE" id="PS00166">
    <property type="entry name" value="ENOYL_COA_HYDRATASE"/>
    <property type="match status" value="1"/>
</dbReference>
<dbReference type="Gene3D" id="2.40.350.20">
    <property type="match status" value="1"/>
</dbReference>
<protein>
    <recommendedName>
        <fullName evidence="7">AA1-like domain-containing protein</fullName>
    </recommendedName>
</protein>
<comment type="subcellular location">
    <subcellularLocation>
        <location evidence="1">Secreted</location>
    </subcellularLocation>
</comment>
<comment type="caution">
    <text evidence="5">Lacks conserved residue(s) required for the propagation of feature annotation.</text>
</comment>
<dbReference type="Pfam" id="PF16541">
    <property type="entry name" value="AltA1"/>
    <property type="match status" value="1"/>
</dbReference>
<dbReference type="OrthoDB" id="3928926at2759"/>
<feature type="chain" id="PRO_5040997767" description="AA1-like domain-containing protein" evidence="6">
    <location>
        <begin position="20"/>
        <end position="152"/>
    </location>
</feature>
<dbReference type="Proteomes" id="UP001152049">
    <property type="component" value="Unassembled WGS sequence"/>
</dbReference>
<name>A0A9W8RWQ6_9HYPO</name>
<evidence type="ECO:0000256" key="4">
    <source>
        <dbReference type="ARBA" id="ARBA00023157"/>
    </source>
</evidence>
<keyword evidence="9" id="KW-1185">Reference proteome</keyword>
<sequence length="152" mass="16197">MRTAVYTTLLAAITGYAAAGGEETITVSDLSIHKQGSPVGLKIESVKFKVTGADADNLECSGTNVAFPTPDDILPCGKSDYSWTLWAGEEGEEFRIMVYHDVGDSHADLRGWHDIPTVCDNSHGSGPADEICTQDKPVTWKIDGPVGSSPDL</sequence>
<evidence type="ECO:0000313" key="9">
    <source>
        <dbReference type="Proteomes" id="UP001152049"/>
    </source>
</evidence>
<dbReference type="InterPro" id="IPR018376">
    <property type="entry name" value="Enoyl-CoA_hyd/isom_CS"/>
</dbReference>
<comment type="caution">
    <text evidence="8">The sequence shown here is derived from an EMBL/GenBank/DDBJ whole genome shotgun (WGS) entry which is preliminary data.</text>
</comment>
<feature type="domain" description="AA1-like" evidence="7">
    <location>
        <begin position="20"/>
        <end position="145"/>
    </location>
</feature>